<dbReference type="HOGENOM" id="CLU_094468_0_0_4"/>
<organism evidence="1 2">
    <name type="scientific">Methylovorus glucosotrophus (strain SIP3-4)</name>
    <dbReference type="NCBI Taxonomy" id="582744"/>
    <lineage>
        <taxon>Bacteria</taxon>
        <taxon>Pseudomonadati</taxon>
        <taxon>Pseudomonadota</taxon>
        <taxon>Betaproteobacteria</taxon>
        <taxon>Nitrosomonadales</taxon>
        <taxon>Methylophilaceae</taxon>
        <taxon>Methylovorus</taxon>
    </lineage>
</organism>
<dbReference type="Proteomes" id="UP000002743">
    <property type="component" value="Chromosome"/>
</dbReference>
<reference evidence="2" key="1">
    <citation type="submission" date="2009-07" db="EMBL/GenBank/DDBJ databases">
        <title>Complete sequence of chromosome of Methylovorus sp. SIP3-4.</title>
        <authorList>
            <person name="Lucas S."/>
            <person name="Copeland A."/>
            <person name="Lapidus A."/>
            <person name="Glavina del Rio T."/>
            <person name="Tice H."/>
            <person name="Bruce D."/>
            <person name="Goodwin L."/>
            <person name="Pitluck S."/>
            <person name="Clum A."/>
            <person name="Larimer F."/>
            <person name="Land M."/>
            <person name="Hauser L."/>
            <person name="Kyrpides N."/>
            <person name="Mikhailova N."/>
            <person name="Kayluzhnaya M."/>
            <person name="Chistoserdova L."/>
        </authorList>
    </citation>
    <scope>NUCLEOTIDE SEQUENCE [LARGE SCALE GENOMIC DNA]</scope>
    <source>
        <strain evidence="2">SIP3-4</strain>
    </source>
</reference>
<reference evidence="1 2" key="2">
    <citation type="journal article" date="2011" name="J. Bacteriol.">
        <title>Genomes of three methylotrophs from a single niche uncover genetic and metabolic divergence of Methylophilaceae.</title>
        <authorList>
            <person name="Lapidus A."/>
            <person name="Clum A."/>
            <person name="Labutti K."/>
            <person name="Kaluzhnaya M.G."/>
            <person name="Lim S."/>
            <person name="Beck D.A."/>
            <person name="Glavina Del Rio T."/>
            <person name="Nolan M."/>
            <person name="Mavromatis K."/>
            <person name="Huntemann M."/>
            <person name="Lucas S."/>
            <person name="Lidstrom M.E."/>
            <person name="Ivanova N."/>
            <person name="Chistoserdova L."/>
        </authorList>
    </citation>
    <scope>NUCLEOTIDE SEQUENCE [LARGE SCALE GENOMIC DNA]</scope>
    <source>
        <strain evidence="1 2">SIP3-4</strain>
    </source>
</reference>
<dbReference type="KEGG" id="mei:Msip34_1901"/>
<dbReference type="AlphaFoldDB" id="C6X700"/>
<dbReference type="OrthoDB" id="5405319at2"/>
<dbReference type="EMBL" id="CP001674">
    <property type="protein sequence ID" value="ACT51143.1"/>
    <property type="molecule type" value="Genomic_DNA"/>
</dbReference>
<sequence>MTDFIAPQWRAVLAENALDSVDAAWTREVAWVEAPNDGRGGLSGVGRVNLSSAQGDTTGAFLKRQQNHTRPSWKHPLRGEATFKREFDMVQHLQAHGVPTLEPMLFGERHVANEVRAVLMTVALDGYQPLDALVASEEFNRMPPAEKRQLLAATAHTVRQMHLAGVQHRSLYAKHLFAARQGAGYRVVVIDLEKSRFNRVPVLRTVHDLVTLNYRTTGWSRTQRLYFFKQYYATSALSGWQRAVCKLIARRSRARLKPRAK</sequence>
<accession>C6X700</accession>
<dbReference type="STRING" id="582744.Msip34_1901"/>
<evidence type="ECO:0000313" key="1">
    <source>
        <dbReference type="EMBL" id="ACT51143.1"/>
    </source>
</evidence>
<gene>
    <name evidence="1" type="ordered locus">Msip34_1901</name>
</gene>
<keyword evidence="2" id="KW-1185">Reference proteome</keyword>
<keyword evidence="1" id="KW-0808">Transferase</keyword>
<dbReference type="GO" id="GO:0016301">
    <property type="term" value="F:kinase activity"/>
    <property type="evidence" value="ECO:0007669"/>
    <property type="project" value="UniProtKB-KW"/>
</dbReference>
<evidence type="ECO:0000313" key="2">
    <source>
        <dbReference type="Proteomes" id="UP000002743"/>
    </source>
</evidence>
<dbReference type="InterPro" id="IPR011009">
    <property type="entry name" value="Kinase-like_dom_sf"/>
</dbReference>
<dbReference type="SUPFAM" id="SSF56112">
    <property type="entry name" value="Protein kinase-like (PK-like)"/>
    <property type="match status" value="1"/>
</dbReference>
<dbReference type="PIRSF" id="PIRSF026326">
    <property type="entry name" value="InaA"/>
    <property type="match status" value="1"/>
</dbReference>
<dbReference type="InterPro" id="IPR027023">
    <property type="entry name" value="Put_LipoPS_kinase_InaA"/>
</dbReference>
<dbReference type="Pfam" id="PF06293">
    <property type="entry name" value="Kdo"/>
    <property type="match status" value="1"/>
</dbReference>
<proteinExistence type="predicted"/>
<protein>
    <submittedName>
        <fullName evidence="1">Lipopolysaccharide kinase</fullName>
    </submittedName>
</protein>
<dbReference type="RefSeq" id="WP_015830508.1">
    <property type="nucleotide sequence ID" value="NC_012969.1"/>
</dbReference>
<dbReference type="eggNOG" id="COG0515">
    <property type="taxonomic scope" value="Bacteria"/>
</dbReference>
<name>C6X700_METGS</name>
<keyword evidence="1" id="KW-0418">Kinase</keyword>